<dbReference type="EMBL" id="SPHZ02000007">
    <property type="protein sequence ID" value="KAF0908621.1"/>
    <property type="molecule type" value="Genomic_DNA"/>
</dbReference>
<evidence type="ECO:0000313" key="2">
    <source>
        <dbReference type="Proteomes" id="UP000479710"/>
    </source>
</evidence>
<name>A0A6G1D867_9ORYZ</name>
<evidence type="ECO:0000313" key="1">
    <source>
        <dbReference type="EMBL" id="KAF0908621.1"/>
    </source>
</evidence>
<protein>
    <submittedName>
        <fullName evidence="1">Uncharacterized protein</fullName>
    </submittedName>
</protein>
<keyword evidence="2" id="KW-1185">Reference proteome</keyword>
<gene>
    <name evidence="1" type="ORF">E2562_026844</name>
</gene>
<dbReference type="AlphaFoldDB" id="A0A6G1D867"/>
<accession>A0A6G1D867</accession>
<reference evidence="1 2" key="1">
    <citation type="submission" date="2019-11" db="EMBL/GenBank/DDBJ databases">
        <title>Whole genome sequence of Oryza granulata.</title>
        <authorList>
            <person name="Li W."/>
        </authorList>
    </citation>
    <scope>NUCLEOTIDE SEQUENCE [LARGE SCALE GENOMIC DNA]</scope>
    <source>
        <strain evidence="2">cv. Menghai</strain>
        <tissue evidence="1">Leaf</tissue>
    </source>
</reference>
<organism evidence="1 2">
    <name type="scientific">Oryza meyeriana var. granulata</name>
    <dbReference type="NCBI Taxonomy" id="110450"/>
    <lineage>
        <taxon>Eukaryota</taxon>
        <taxon>Viridiplantae</taxon>
        <taxon>Streptophyta</taxon>
        <taxon>Embryophyta</taxon>
        <taxon>Tracheophyta</taxon>
        <taxon>Spermatophyta</taxon>
        <taxon>Magnoliopsida</taxon>
        <taxon>Liliopsida</taxon>
        <taxon>Poales</taxon>
        <taxon>Poaceae</taxon>
        <taxon>BOP clade</taxon>
        <taxon>Oryzoideae</taxon>
        <taxon>Oryzeae</taxon>
        <taxon>Oryzinae</taxon>
        <taxon>Oryza</taxon>
        <taxon>Oryza meyeriana</taxon>
    </lineage>
</organism>
<comment type="caution">
    <text evidence="1">The sequence shown here is derived from an EMBL/GenBank/DDBJ whole genome shotgun (WGS) entry which is preliminary data.</text>
</comment>
<dbReference type="Proteomes" id="UP000479710">
    <property type="component" value="Unassembled WGS sequence"/>
</dbReference>
<sequence>MGIYLFFHLEEYLQQTGLVLPEGYSISDFRVTVLGTLVSDIHDMRQTYRDVSSNGSNLYANRDFKAPK</sequence>
<proteinExistence type="predicted"/>